<dbReference type="Gene3D" id="3.20.20.70">
    <property type="entry name" value="Aldolase class I"/>
    <property type="match status" value="1"/>
</dbReference>
<proteinExistence type="predicted"/>
<keyword evidence="1" id="KW-0456">Lyase</keyword>
<gene>
    <name evidence="2" type="ORF">CLOHYLEM_05029</name>
</gene>
<comment type="caution">
    <text evidence="2">The sequence shown here is derived from an EMBL/GenBank/DDBJ whole genome shotgun (WGS) entry which is preliminary data.</text>
</comment>
<protein>
    <recommendedName>
        <fullName evidence="4">Dihydrodipicolinate synthetase family</fullName>
    </recommendedName>
</protein>
<sequence length="97" mass="11009">MSGTAGVFPEPFVTVYRLYSEGRLKEAQMMQKICVRFCDALRCGSNMSYFKEALKIRGIDVGGMRSPQLDLERQQTEALEKRLEILCNDAGIPLKLF</sequence>
<organism evidence="2 3">
    <name type="scientific">[Clostridium] hylemonae DSM 15053</name>
    <dbReference type="NCBI Taxonomy" id="553973"/>
    <lineage>
        <taxon>Bacteria</taxon>
        <taxon>Bacillati</taxon>
        <taxon>Bacillota</taxon>
        <taxon>Clostridia</taxon>
        <taxon>Lachnospirales</taxon>
        <taxon>Lachnospiraceae</taxon>
    </lineage>
</organism>
<keyword evidence="3" id="KW-1185">Reference proteome</keyword>
<dbReference type="eggNOG" id="COG0329">
    <property type="taxonomic scope" value="Bacteria"/>
</dbReference>
<reference evidence="2" key="2">
    <citation type="submission" date="2013-06" db="EMBL/GenBank/DDBJ databases">
        <title>Draft genome sequence of Clostridium hylemonae (DSM 15053).</title>
        <authorList>
            <person name="Sudarsanam P."/>
            <person name="Ley R."/>
            <person name="Guruge J."/>
            <person name="Turnbaugh P.J."/>
            <person name="Mahowald M."/>
            <person name="Liep D."/>
            <person name="Gordon J."/>
        </authorList>
    </citation>
    <scope>NUCLEOTIDE SEQUENCE</scope>
    <source>
        <strain evidence="2">DSM 15053</strain>
    </source>
</reference>
<dbReference type="InterPro" id="IPR013785">
    <property type="entry name" value="Aldolase_TIM"/>
</dbReference>
<dbReference type="Pfam" id="PF00701">
    <property type="entry name" value="DHDPS"/>
    <property type="match status" value="1"/>
</dbReference>
<dbReference type="EMBL" id="ABYI02000018">
    <property type="protein sequence ID" value="EEG75068.1"/>
    <property type="molecule type" value="Genomic_DNA"/>
</dbReference>
<dbReference type="HOGENOM" id="CLU_2539867_0_0_9"/>
<dbReference type="Proteomes" id="UP000004893">
    <property type="component" value="Unassembled WGS sequence"/>
</dbReference>
<dbReference type="STRING" id="553973.CLOHYLEM_05029"/>
<dbReference type="OrthoDB" id="9771791at2"/>
<accession>C0BYZ0</accession>
<evidence type="ECO:0000256" key="1">
    <source>
        <dbReference type="ARBA" id="ARBA00023239"/>
    </source>
</evidence>
<evidence type="ECO:0000313" key="3">
    <source>
        <dbReference type="Proteomes" id="UP000004893"/>
    </source>
</evidence>
<dbReference type="GO" id="GO:0016829">
    <property type="term" value="F:lyase activity"/>
    <property type="evidence" value="ECO:0007669"/>
    <property type="project" value="UniProtKB-KW"/>
</dbReference>
<reference evidence="2" key="1">
    <citation type="submission" date="2009-02" db="EMBL/GenBank/DDBJ databases">
        <authorList>
            <person name="Fulton L."/>
            <person name="Clifton S."/>
            <person name="Fulton B."/>
            <person name="Xu J."/>
            <person name="Minx P."/>
            <person name="Pepin K.H."/>
            <person name="Johnson M."/>
            <person name="Bhonagiri V."/>
            <person name="Nash W.E."/>
            <person name="Mardis E.R."/>
            <person name="Wilson R.K."/>
        </authorList>
    </citation>
    <scope>NUCLEOTIDE SEQUENCE [LARGE SCALE GENOMIC DNA]</scope>
    <source>
        <strain evidence="2">DSM 15053</strain>
    </source>
</reference>
<dbReference type="InterPro" id="IPR002220">
    <property type="entry name" value="DapA-like"/>
</dbReference>
<dbReference type="SUPFAM" id="SSF51569">
    <property type="entry name" value="Aldolase"/>
    <property type="match status" value="1"/>
</dbReference>
<name>C0BYZ0_9FIRM</name>
<evidence type="ECO:0000313" key="2">
    <source>
        <dbReference type="EMBL" id="EEG75068.1"/>
    </source>
</evidence>
<evidence type="ECO:0008006" key="4">
    <source>
        <dbReference type="Google" id="ProtNLM"/>
    </source>
</evidence>
<dbReference type="AlphaFoldDB" id="C0BYZ0"/>